<name>A0A1A9WLG3_9MUSC</name>
<evidence type="ECO:0000313" key="1">
    <source>
        <dbReference type="EnsemblMetazoa" id="GBRI023910-PA"/>
    </source>
</evidence>
<accession>A0A1A9WLG3</accession>
<proteinExistence type="predicted"/>
<reference evidence="1" key="2">
    <citation type="submission" date="2020-05" db="UniProtKB">
        <authorList>
            <consortium name="EnsemblMetazoa"/>
        </authorList>
    </citation>
    <scope>IDENTIFICATION</scope>
    <source>
        <strain evidence="1">IAEA</strain>
    </source>
</reference>
<dbReference type="EnsemblMetazoa" id="GBRI023910-RA">
    <property type="protein sequence ID" value="GBRI023910-PA"/>
    <property type="gene ID" value="GBRI023910"/>
</dbReference>
<keyword evidence="2" id="KW-1185">Reference proteome</keyword>
<protein>
    <submittedName>
        <fullName evidence="1">Uncharacterized protein</fullName>
    </submittedName>
</protein>
<dbReference type="Proteomes" id="UP000091820">
    <property type="component" value="Unassembled WGS sequence"/>
</dbReference>
<reference evidence="2" key="1">
    <citation type="submission" date="2014-03" db="EMBL/GenBank/DDBJ databases">
        <authorList>
            <person name="Aksoy S."/>
            <person name="Warren W."/>
            <person name="Wilson R.K."/>
        </authorList>
    </citation>
    <scope>NUCLEOTIDE SEQUENCE [LARGE SCALE GENOMIC DNA]</scope>
    <source>
        <strain evidence="2">IAEA</strain>
    </source>
</reference>
<evidence type="ECO:0000313" key="2">
    <source>
        <dbReference type="Proteomes" id="UP000091820"/>
    </source>
</evidence>
<organism evidence="1 2">
    <name type="scientific">Glossina brevipalpis</name>
    <dbReference type="NCBI Taxonomy" id="37001"/>
    <lineage>
        <taxon>Eukaryota</taxon>
        <taxon>Metazoa</taxon>
        <taxon>Ecdysozoa</taxon>
        <taxon>Arthropoda</taxon>
        <taxon>Hexapoda</taxon>
        <taxon>Insecta</taxon>
        <taxon>Pterygota</taxon>
        <taxon>Neoptera</taxon>
        <taxon>Endopterygota</taxon>
        <taxon>Diptera</taxon>
        <taxon>Brachycera</taxon>
        <taxon>Muscomorpha</taxon>
        <taxon>Hippoboscoidea</taxon>
        <taxon>Glossinidae</taxon>
        <taxon>Glossina</taxon>
    </lineage>
</organism>
<sequence length="113" mass="13432">MKSLQSKRKERDIYHKTFTVPALFINVSHILTMTILEGQHHNCNATIKSNNFLIFKFLTFEYVFTAFIFHRPYTILYGYCTMVVTLNEIRSPTVAIQLYFEPYYRLISRPVIL</sequence>
<dbReference type="AlphaFoldDB" id="A0A1A9WLG3"/>
<dbReference type="VEuPathDB" id="VectorBase:GBRI023910"/>